<keyword evidence="2 5" id="KW-0812">Transmembrane</keyword>
<organism evidence="7 8">
    <name type="scientific">Aequitasia blattaphilus</name>
    <dbReference type="NCBI Taxonomy" id="2949332"/>
    <lineage>
        <taxon>Bacteria</taxon>
        <taxon>Bacillati</taxon>
        <taxon>Bacillota</taxon>
        <taxon>Clostridia</taxon>
        <taxon>Lachnospirales</taxon>
        <taxon>Lachnospiraceae</taxon>
        <taxon>Aequitasia</taxon>
    </lineage>
</organism>
<sequence length="539" mass="57958">MFKEYVKDLKGEFKGYNSGKFTKDVLAGITVAAVALPLALAFGVASGMDAAAGLITAIIAAFIIGSLSGASYQISGPTGAMAAILIPLASKYGIKTVLVAGALSGVILIIAGLFRAGRIIAFLPKPIITGFTSGIAVIIALGQVENFLGVTSHGEETYMKVINIFRDGIMPNFYAVAIGVFTLLLMAFWPKKWGRKVPASLVAIIVTIIVQLIFQFPVHTVGEIPQTLVHKERLIPKDLLDIPWDVVLMPAISIAALGMIESLLCGAVAGKMSGEKLRNDRELIAQGVGNLILPFFGGVPATAAIARTSVALKSGAVTRMTGWIQGLVLLLSMFLLSPFMSQIPMAALAGVLIMTAWRMNEWESIRYIFSHKFKAAMVKFSVTLLCTVLFDLTIAIAVGCFLAMFLFIVRTANLEVTVSEFDPERTELDRGEIPEDVQVVYLTGPIFFGTAEAFTSKLKAASSKNLILSMRGVSDVDTSGVQEILSFCEEKQAAGGKVFFCGVQDKVRLFFDRGEITKTVGKDNYFWEASEALQSLAIH</sequence>
<dbReference type="CDD" id="cd07042">
    <property type="entry name" value="STAS_SulP_like_sulfate_transporter"/>
    <property type="match status" value="1"/>
</dbReference>
<feature type="transmembrane region" description="Helical" evidence="5">
    <location>
        <begin position="201"/>
        <end position="218"/>
    </location>
</feature>
<dbReference type="Pfam" id="PF01740">
    <property type="entry name" value="STAS"/>
    <property type="match status" value="1"/>
</dbReference>
<feature type="transmembrane region" description="Helical" evidence="5">
    <location>
        <begin position="324"/>
        <end position="357"/>
    </location>
</feature>
<dbReference type="InterPro" id="IPR011547">
    <property type="entry name" value="SLC26A/SulP_dom"/>
</dbReference>
<dbReference type="Proteomes" id="UP001523566">
    <property type="component" value="Unassembled WGS sequence"/>
</dbReference>
<dbReference type="PROSITE" id="PS50801">
    <property type="entry name" value="STAS"/>
    <property type="match status" value="1"/>
</dbReference>
<keyword evidence="3 5" id="KW-1133">Transmembrane helix</keyword>
<feature type="transmembrane region" description="Helical" evidence="5">
    <location>
        <begin position="92"/>
        <end position="114"/>
    </location>
</feature>
<keyword evidence="4 5" id="KW-0472">Membrane</keyword>
<reference evidence="7 8" key="1">
    <citation type="journal article" date="2022" name="Genome Biol. Evol.">
        <title>Host diet, physiology and behaviors set the stage for Lachnospiraceae cladogenesis.</title>
        <authorList>
            <person name="Vera-Ponce De Leon A."/>
            <person name="Schneider M."/>
            <person name="Jahnes B.C."/>
            <person name="Sadowski V."/>
            <person name="Camuy-Velez L.A."/>
            <person name="Duan J."/>
            <person name="Sabree Z.L."/>
        </authorList>
    </citation>
    <scope>NUCLEOTIDE SEQUENCE [LARGE SCALE GENOMIC DNA]</scope>
    <source>
        <strain evidence="7 8">PAL113</strain>
    </source>
</reference>
<evidence type="ECO:0000313" key="7">
    <source>
        <dbReference type="EMBL" id="MCP1101865.1"/>
    </source>
</evidence>
<dbReference type="InterPro" id="IPR036513">
    <property type="entry name" value="STAS_dom_sf"/>
</dbReference>
<dbReference type="RefSeq" id="WP_262065650.1">
    <property type="nucleotide sequence ID" value="NZ_JAMXOD010000005.1"/>
</dbReference>
<evidence type="ECO:0000259" key="6">
    <source>
        <dbReference type="PROSITE" id="PS50801"/>
    </source>
</evidence>
<evidence type="ECO:0000256" key="1">
    <source>
        <dbReference type="ARBA" id="ARBA00004141"/>
    </source>
</evidence>
<dbReference type="InterPro" id="IPR001902">
    <property type="entry name" value="SLC26A/SulP_fam"/>
</dbReference>
<feature type="transmembrane region" description="Helical" evidence="5">
    <location>
        <begin position="247"/>
        <end position="270"/>
    </location>
</feature>
<evidence type="ECO:0000256" key="5">
    <source>
        <dbReference type="SAM" id="Phobius"/>
    </source>
</evidence>
<gene>
    <name evidence="7" type="ORF">NK125_05475</name>
</gene>
<proteinExistence type="predicted"/>
<dbReference type="SUPFAM" id="SSF52091">
    <property type="entry name" value="SpoIIaa-like"/>
    <property type="match status" value="1"/>
</dbReference>
<dbReference type="Pfam" id="PF00916">
    <property type="entry name" value="Sulfate_transp"/>
    <property type="match status" value="1"/>
</dbReference>
<evidence type="ECO:0000313" key="8">
    <source>
        <dbReference type="Proteomes" id="UP001523566"/>
    </source>
</evidence>
<name>A0ABT1E7R3_9FIRM</name>
<dbReference type="EMBL" id="JAMZFW010000005">
    <property type="protein sequence ID" value="MCP1101865.1"/>
    <property type="molecule type" value="Genomic_DNA"/>
</dbReference>
<feature type="transmembrane region" description="Helical" evidence="5">
    <location>
        <begin position="25"/>
        <end position="45"/>
    </location>
</feature>
<evidence type="ECO:0000256" key="2">
    <source>
        <dbReference type="ARBA" id="ARBA00022692"/>
    </source>
</evidence>
<evidence type="ECO:0000256" key="3">
    <source>
        <dbReference type="ARBA" id="ARBA00022989"/>
    </source>
</evidence>
<feature type="transmembrane region" description="Helical" evidence="5">
    <location>
        <begin position="378"/>
        <end position="409"/>
    </location>
</feature>
<dbReference type="Gene3D" id="3.30.750.24">
    <property type="entry name" value="STAS domain"/>
    <property type="match status" value="1"/>
</dbReference>
<dbReference type="PANTHER" id="PTHR11814">
    <property type="entry name" value="SULFATE TRANSPORTER"/>
    <property type="match status" value="1"/>
</dbReference>
<keyword evidence="8" id="KW-1185">Reference proteome</keyword>
<accession>A0ABT1E7R3</accession>
<feature type="transmembrane region" description="Helical" evidence="5">
    <location>
        <begin position="169"/>
        <end position="189"/>
    </location>
</feature>
<feature type="transmembrane region" description="Helical" evidence="5">
    <location>
        <begin position="52"/>
        <end position="72"/>
    </location>
</feature>
<feature type="transmembrane region" description="Helical" evidence="5">
    <location>
        <begin position="291"/>
        <end position="312"/>
    </location>
</feature>
<protein>
    <submittedName>
        <fullName evidence="7">SulP family inorganic anion transporter</fullName>
    </submittedName>
</protein>
<evidence type="ECO:0000256" key="4">
    <source>
        <dbReference type="ARBA" id="ARBA00023136"/>
    </source>
</evidence>
<feature type="transmembrane region" description="Helical" evidence="5">
    <location>
        <begin position="126"/>
        <end position="149"/>
    </location>
</feature>
<comment type="caution">
    <text evidence="7">The sequence shown here is derived from an EMBL/GenBank/DDBJ whole genome shotgun (WGS) entry which is preliminary data.</text>
</comment>
<dbReference type="InterPro" id="IPR002645">
    <property type="entry name" value="STAS_dom"/>
</dbReference>
<feature type="domain" description="STAS" evidence="6">
    <location>
        <begin position="435"/>
        <end position="536"/>
    </location>
</feature>
<comment type="subcellular location">
    <subcellularLocation>
        <location evidence="1">Membrane</location>
        <topology evidence="1">Multi-pass membrane protein</topology>
    </subcellularLocation>
</comment>